<gene>
    <name evidence="1" type="ORF">BU25DRAFT_410631</name>
</gene>
<name>A0ACB6S198_9PLEO</name>
<reference evidence="1" key="1">
    <citation type="journal article" date="2020" name="Stud. Mycol.">
        <title>101 Dothideomycetes genomes: a test case for predicting lifestyles and emergence of pathogens.</title>
        <authorList>
            <person name="Haridas S."/>
            <person name="Albert R."/>
            <person name="Binder M."/>
            <person name="Bloem J."/>
            <person name="Labutti K."/>
            <person name="Salamov A."/>
            <person name="Andreopoulos B."/>
            <person name="Baker S."/>
            <person name="Barry K."/>
            <person name="Bills G."/>
            <person name="Bluhm B."/>
            <person name="Cannon C."/>
            <person name="Castanera R."/>
            <person name="Culley D."/>
            <person name="Daum C."/>
            <person name="Ezra D."/>
            <person name="Gonzalez J."/>
            <person name="Henrissat B."/>
            <person name="Kuo A."/>
            <person name="Liang C."/>
            <person name="Lipzen A."/>
            <person name="Lutzoni F."/>
            <person name="Magnuson J."/>
            <person name="Mondo S."/>
            <person name="Nolan M."/>
            <person name="Ohm R."/>
            <person name="Pangilinan J."/>
            <person name="Park H.-J."/>
            <person name="Ramirez L."/>
            <person name="Alfaro M."/>
            <person name="Sun H."/>
            <person name="Tritt A."/>
            <person name="Yoshinaga Y."/>
            <person name="Zwiers L.-H."/>
            <person name="Turgeon B."/>
            <person name="Goodwin S."/>
            <person name="Spatafora J."/>
            <person name="Crous P."/>
            <person name="Grigoriev I."/>
        </authorList>
    </citation>
    <scope>NUCLEOTIDE SEQUENCE</scope>
    <source>
        <strain evidence="1">CBS 525.71</strain>
    </source>
</reference>
<evidence type="ECO:0000313" key="1">
    <source>
        <dbReference type="EMBL" id="KAF2628005.1"/>
    </source>
</evidence>
<dbReference type="EMBL" id="MU006715">
    <property type="protein sequence ID" value="KAF2628005.1"/>
    <property type="molecule type" value="Genomic_DNA"/>
</dbReference>
<keyword evidence="2" id="KW-1185">Reference proteome</keyword>
<protein>
    <submittedName>
        <fullName evidence="1">Uncharacterized protein</fullName>
    </submittedName>
</protein>
<evidence type="ECO:0000313" key="2">
    <source>
        <dbReference type="Proteomes" id="UP000799754"/>
    </source>
</evidence>
<organism evidence="1 2">
    <name type="scientific">Macroventuria anomochaeta</name>
    <dbReference type="NCBI Taxonomy" id="301207"/>
    <lineage>
        <taxon>Eukaryota</taxon>
        <taxon>Fungi</taxon>
        <taxon>Dikarya</taxon>
        <taxon>Ascomycota</taxon>
        <taxon>Pezizomycotina</taxon>
        <taxon>Dothideomycetes</taxon>
        <taxon>Pleosporomycetidae</taxon>
        <taxon>Pleosporales</taxon>
        <taxon>Pleosporineae</taxon>
        <taxon>Didymellaceae</taxon>
        <taxon>Macroventuria</taxon>
    </lineage>
</organism>
<sequence>MTRHIVMSDCANLHSPSSCTDTPFDQDTVVGFLPEPNCGRGTAGIIWNCLAVMVFSAWTIIHLDTKPLPSSLWCKPFLQRVTNLYWKPWRRVFGYYRDGCNPTAFPGYFGRKSLEALVVILFPEFGVLVAIEEFSIAQLIQSTTRCVDGWEAFTLRQAHLIQMGGIDLPQIERPEDFAQFVAQNVSLLDYSLFPSEDQIALRAKKDYMDKAVALVQVVYFISNLSVRAAQSYRLAVLEMLTLNYIIYATVMFLLRLKKPQELQEAFELDVANFPSTSASAVPDNYEGTRHRKFERWTWWCMVVSIISVNIFSFTISPWSMSRNSNGFEPIFTLLCGLGVVAILMFMTKARFEDDHGQWYEKSFAKKFCWYTNVLVMYIGGFLYVSTRIYILTRAFQIFNVAPAGIYATPSSWTSYIGHIGA</sequence>
<comment type="caution">
    <text evidence="1">The sequence shown here is derived from an EMBL/GenBank/DDBJ whole genome shotgun (WGS) entry which is preliminary data.</text>
</comment>
<accession>A0ACB6S198</accession>
<proteinExistence type="predicted"/>
<dbReference type="Proteomes" id="UP000799754">
    <property type="component" value="Unassembled WGS sequence"/>
</dbReference>